<feature type="non-terminal residue" evidence="2">
    <location>
        <position position="1"/>
    </location>
</feature>
<dbReference type="GO" id="GO:0009062">
    <property type="term" value="P:fatty acid catabolic process"/>
    <property type="evidence" value="ECO:0007669"/>
    <property type="project" value="TreeGrafter"/>
</dbReference>
<sequence>RCVVAYASDLIFLQVSLNPHRGKGFRARGVSLDHAMWFHRPLKADEWVLFEVSFLVSYV</sequence>
<reference evidence="2 3" key="2">
    <citation type="journal article" date="2017" name="Front. Plant Sci.">
        <title>Gene Classification and Mining of Molecular Markers Useful in Red Clover (Trifolium pratense) Breeding.</title>
        <authorList>
            <person name="Istvanek J."/>
            <person name="Dluhosova J."/>
            <person name="Dluhos P."/>
            <person name="Patkova L."/>
            <person name="Nedelnik J."/>
            <person name="Repkova J."/>
        </authorList>
    </citation>
    <scope>NUCLEOTIDE SEQUENCE [LARGE SCALE GENOMIC DNA]</scope>
    <source>
        <strain evidence="3">cv. Tatra</strain>
        <tissue evidence="2">Young leaves</tissue>
    </source>
</reference>
<dbReference type="Pfam" id="PF02551">
    <property type="entry name" value="Acyl_CoA_thio"/>
    <property type="match status" value="1"/>
</dbReference>
<evidence type="ECO:0000313" key="2">
    <source>
        <dbReference type="EMBL" id="PNX56803.1"/>
    </source>
</evidence>
<dbReference type="CDD" id="cd03444">
    <property type="entry name" value="Thioesterase_II_repeat1"/>
    <property type="match status" value="1"/>
</dbReference>
<dbReference type="GO" id="GO:0006637">
    <property type="term" value="P:acyl-CoA metabolic process"/>
    <property type="evidence" value="ECO:0007669"/>
    <property type="project" value="InterPro"/>
</dbReference>
<dbReference type="InterPro" id="IPR029069">
    <property type="entry name" value="HotDog_dom_sf"/>
</dbReference>
<protein>
    <submittedName>
        <fullName evidence="2">Acyl-coenzyme A thioesterase 8-like protein</fullName>
    </submittedName>
</protein>
<feature type="domain" description="Acyl-CoA thioesterase 2 C-terminal" evidence="1">
    <location>
        <begin position="2"/>
        <end position="53"/>
    </location>
</feature>
<dbReference type="EMBL" id="ASHM01075295">
    <property type="protein sequence ID" value="PNX56803.1"/>
    <property type="molecule type" value="Genomic_DNA"/>
</dbReference>
<organism evidence="2 3">
    <name type="scientific">Trifolium pratense</name>
    <name type="common">Red clover</name>
    <dbReference type="NCBI Taxonomy" id="57577"/>
    <lineage>
        <taxon>Eukaryota</taxon>
        <taxon>Viridiplantae</taxon>
        <taxon>Streptophyta</taxon>
        <taxon>Embryophyta</taxon>
        <taxon>Tracheophyta</taxon>
        <taxon>Spermatophyta</taxon>
        <taxon>Magnoliopsida</taxon>
        <taxon>eudicotyledons</taxon>
        <taxon>Gunneridae</taxon>
        <taxon>Pentapetalae</taxon>
        <taxon>rosids</taxon>
        <taxon>fabids</taxon>
        <taxon>Fabales</taxon>
        <taxon>Fabaceae</taxon>
        <taxon>Papilionoideae</taxon>
        <taxon>50 kb inversion clade</taxon>
        <taxon>NPAAA clade</taxon>
        <taxon>Hologalegina</taxon>
        <taxon>IRL clade</taxon>
        <taxon>Trifolieae</taxon>
        <taxon>Trifolium</taxon>
    </lineage>
</organism>
<proteinExistence type="predicted"/>
<dbReference type="Proteomes" id="UP000236291">
    <property type="component" value="Unassembled WGS sequence"/>
</dbReference>
<evidence type="ECO:0000313" key="3">
    <source>
        <dbReference type="Proteomes" id="UP000236291"/>
    </source>
</evidence>
<dbReference type="Gene3D" id="3.10.129.10">
    <property type="entry name" value="Hotdog Thioesterase"/>
    <property type="match status" value="1"/>
</dbReference>
<evidence type="ECO:0000259" key="1">
    <source>
        <dbReference type="Pfam" id="PF02551"/>
    </source>
</evidence>
<dbReference type="SUPFAM" id="SSF54637">
    <property type="entry name" value="Thioesterase/thiol ester dehydrase-isomerase"/>
    <property type="match status" value="1"/>
</dbReference>
<dbReference type="InterPro" id="IPR025652">
    <property type="entry name" value="TesB_C"/>
</dbReference>
<name>A0A2K3JRY3_TRIPR</name>
<dbReference type="STRING" id="57577.A0A2K3JRY3"/>
<dbReference type="GO" id="GO:0047617">
    <property type="term" value="F:fatty acyl-CoA hydrolase activity"/>
    <property type="evidence" value="ECO:0007669"/>
    <property type="project" value="InterPro"/>
</dbReference>
<dbReference type="PANTHER" id="PTHR11066:SF65">
    <property type="entry name" value="ACYL-COA THIOESTERASE"/>
    <property type="match status" value="1"/>
</dbReference>
<comment type="caution">
    <text evidence="2">The sequence shown here is derived from an EMBL/GenBank/DDBJ whole genome shotgun (WGS) entry which is preliminary data.</text>
</comment>
<gene>
    <name evidence="2" type="ORF">L195_g050070</name>
</gene>
<dbReference type="ExpressionAtlas" id="A0A2K3JRY3">
    <property type="expression patterns" value="baseline"/>
</dbReference>
<dbReference type="PANTHER" id="PTHR11066">
    <property type="entry name" value="ACYL-COA THIOESTERASE"/>
    <property type="match status" value="1"/>
</dbReference>
<dbReference type="InterPro" id="IPR003703">
    <property type="entry name" value="Acyl_CoA_thio"/>
</dbReference>
<reference evidence="2 3" key="1">
    <citation type="journal article" date="2014" name="Am. J. Bot.">
        <title>Genome assembly and annotation for red clover (Trifolium pratense; Fabaceae).</title>
        <authorList>
            <person name="Istvanek J."/>
            <person name="Jaros M."/>
            <person name="Krenek A."/>
            <person name="Repkova J."/>
        </authorList>
    </citation>
    <scope>NUCLEOTIDE SEQUENCE [LARGE SCALE GENOMIC DNA]</scope>
    <source>
        <strain evidence="3">cv. Tatra</strain>
        <tissue evidence="2">Young leaves</tissue>
    </source>
</reference>
<accession>A0A2K3JRY3</accession>
<dbReference type="AlphaFoldDB" id="A0A2K3JRY3"/>